<evidence type="ECO:0000313" key="3">
    <source>
        <dbReference type="Proteomes" id="UP000252174"/>
    </source>
</evidence>
<reference evidence="2 3" key="1">
    <citation type="submission" date="2018-07" db="EMBL/GenBank/DDBJ databases">
        <title>Genomic Encyclopedia of Type Strains, Phase IV (KMG-IV): sequencing the most valuable type-strain genomes for metagenomic binning, comparative biology and taxonomic classification.</title>
        <authorList>
            <person name="Goeker M."/>
        </authorList>
    </citation>
    <scope>NUCLEOTIDE SEQUENCE [LARGE SCALE GENOMIC DNA]</scope>
    <source>
        <strain evidence="2 3">DSM 100911</strain>
    </source>
</reference>
<feature type="region of interest" description="Disordered" evidence="1">
    <location>
        <begin position="181"/>
        <end position="210"/>
    </location>
</feature>
<feature type="region of interest" description="Disordered" evidence="1">
    <location>
        <begin position="1"/>
        <end position="21"/>
    </location>
</feature>
<organism evidence="2 3">
    <name type="scientific">Extensimonas vulgaris</name>
    <dbReference type="NCBI Taxonomy" id="1031594"/>
    <lineage>
        <taxon>Bacteria</taxon>
        <taxon>Pseudomonadati</taxon>
        <taxon>Pseudomonadota</taxon>
        <taxon>Betaproteobacteria</taxon>
        <taxon>Burkholderiales</taxon>
        <taxon>Comamonadaceae</taxon>
        <taxon>Extensimonas</taxon>
    </lineage>
</organism>
<dbReference type="Proteomes" id="UP000252174">
    <property type="component" value="Unassembled WGS sequence"/>
</dbReference>
<keyword evidence="3" id="KW-1185">Reference proteome</keyword>
<gene>
    <name evidence="2" type="ORF">DFR45_104170</name>
</gene>
<protein>
    <submittedName>
        <fullName evidence="2">Uncharacterized protein</fullName>
    </submittedName>
</protein>
<feature type="compositionally biased region" description="Low complexity" evidence="1">
    <location>
        <begin position="183"/>
        <end position="200"/>
    </location>
</feature>
<dbReference type="EMBL" id="QPJU01000004">
    <property type="protein sequence ID" value="RCX09802.1"/>
    <property type="molecule type" value="Genomic_DNA"/>
</dbReference>
<evidence type="ECO:0000256" key="1">
    <source>
        <dbReference type="SAM" id="MobiDB-lite"/>
    </source>
</evidence>
<accession>A0A369AKA3</accession>
<dbReference type="RefSeq" id="WP_241659372.1">
    <property type="nucleotide sequence ID" value="NZ_QPJU01000004.1"/>
</dbReference>
<comment type="caution">
    <text evidence="2">The sequence shown here is derived from an EMBL/GenBank/DDBJ whole genome shotgun (WGS) entry which is preliminary data.</text>
</comment>
<name>A0A369AKA3_9BURK</name>
<dbReference type="InterPro" id="IPR059222">
    <property type="entry name" value="NGO0469-like"/>
</dbReference>
<feature type="compositionally biased region" description="Polar residues" evidence="1">
    <location>
        <begin position="1"/>
        <end position="11"/>
    </location>
</feature>
<dbReference type="NCBIfam" id="NF046043">
    <property type="entry name" value="rep_init_NGO0469"/>
    <property type="match status" value="1"/>
</dbReference>
<evidence type="ECO:0000313" key="2">
    <source>
        <dbReference type="EMBL" id="RCX09802.1"/>
    </source>
</evidence>
<proteinExistence type="predicted"/>
<dbReference type="AlphaFoldDB" id="A0A369AKA3"/>
<sequence>MLTIAENSTATFELPPSGPQPARCSRIVDLGTQQSDFNGETKSARKLLLTWQLAELRSDGEPFTVSRRFTASLHKKSALRTLLESWRGRPFSPTELTGFDVEKLINAPALLNLVHVQRGEREYANILGISPLPRGMQPPPPVIAPVIFNLSDPTCGEDLPLLPQRLREQIEASPEWRELTRRAAPAAAPAAQAGAAASSGFDDMDSDIPF</sequence>